<name>Q5KPB9_CRYD1</name>
<feature type="region of interest" description="Disordered" evidence="2">
    <location>
        <begin position="649"/>
        <end position="668"/>
    </location>
</feature>
<proteinExistence type="predicted"/>
<feature type="compositionally biased region" description="Low complexity" evidence="2">
    <location>
        <begin position="400"/>
        <end position="410"/>
    </location>
</feature>
<accession>Q5KPB9</accession>
<feature type="coiled-coil region" evidence="1">
    <location>
        <begin position="62"/>
        <end position="152"/>
    </location>
</feature>
<dbReference type="eggNOG" id="ENOG502S22A">
    <property type="taxonomic scope" value="Eukaryota"/>
</dbReference>
<sequence>MALSRPLPPHRKRIPSITPRIAPNLTTEDNAWDSLRDKSDDQLRAITRNDLVQALRGEWDLKDKMVGKIEMLENNRDKLERDIGELSRAMATLQSRFDESLNEQGRMEADLVERNALLDRLRKRVSETERQIREAQKRYADQETAFEAERRAFQAQEAHLRARINSLLSTPHKTAVAPAIAAQRREDGTISSLKDEIASLKLSCTTLRAKNSTLTQDIQELKNLNNALQEDNEAWELFLRERTLNGDIREKDGLLNADQLQDRYERHEPEPLNEGLLLESPLSRRGKIASDNGYSPLNGRNLASELGIFQEEREPGYLKKDINTEALENEIKQLKDTNKALNLYCSKIIDRIIAQEGFEHILSVDYKTGPAGSRNVSAIQTPLKHNAAPFAQAFNAEMTSQASASSQDSASSKDKRGRPLSMIMARTFSGAAEKTPVVEEVLLPSPLTTSVEPSRATVAKQEKRARRGFSLDFRSFGFGGVTSPGSPRPALRPLTLASRAISSTSPPLQQEKGATTGRKLEPTEEDEEDKRERHRMEATLKLMGISKSADTSNVQDTMTKTPDNGKSPWSRLYSTICSTEHIYVVGNSNPAAAQAALKEYDRREAVRMESLAQGKSEAVYTTPPGVGIPRRRSSSREKMMMSVGSVNTLWSMGSSSRPTSMDITRNGK</sequence>
<keyword evidence="1" id="KW-0175">Coiled coil</keyword>
<dbReference type="OrthoDB" id="2121319at2759"/>
<feature type="region of interest" description="Disordered" evidence="2">
    <location>
        <begin position="616"/>
        <end position="637"/>
    </location>
</feature>
<protein>
    <submittedName>
        <fullName evidence="3">Expressed protein</fullName>
    </submittedName>
</protein>
<evidence type="ECO:0000313" key="4">
    <source>
        <dbReference type="Proteomes" id="UP000002149"/>
    </source>
</evidence>
<dbReference type="PANTHER" id="PTHR38120:SF1">
    <property type="entry name" value="M PROTEIN, SEROTYPE 2.1"/>
    <property type="match status" value="1"/>
</dbReference>
<evidence type="ECO:0000313" key="3">
    <source>
        <dbReference type="EMBL" id="AAW41337.2"/>
    </source>
</evidence>
<feature type="coiled-coil region" evidence="1">
    <location>
        <begin position="190"/>
        <end position="238"/>
    </location>
</feature>
<dbReference type="Proteomes" id="UP000002149">
    <property type="component" value="Chromosome 1"/>
</dbReference>
<dbReference type="PaxDb" id="214684-Q5KPB9"/>
<dbReference type="GeneID" id="3254012"/>
<dbReference type="KEGG" id="cne:CNA03370"/>
<organism evidence="3 4">
    <name type="scientific">Cryptococcus deneoformans (strain JEC21 / ATCC MYA-565)</name>
    <name type="common">Cryptococcus neoformans var. neoformans serotype D</name>
    <dbReference type="NCBI Taxonomy" id="214684"/>
    <lineage>
        <taxon>Eukaryota</taxon>
        <taxon>Fungi</taxon>
        <taxon>Dikarya</taxon>
        <taxon>Basidiomycota</taxon>
        <taxon>Agaricomycotina</taxon>
        <taxon>Tremellomycetes</taxon>
        <taxon>Tremellales</taxon>
        <taxon>Cryptococcaceae</taxon>
        <taxon>Cryptococcus</taxon>
        <taxon>Cryptococcus neoformans species complex</taxon>
    </lineage>
</organism>
<dbReference type="EMBL" id="AE017341">
    <property type="protein sequence ID" value="AAW41337.2"/>
    <property type="molecule type" value="Genomic_DNA"/>
</dbReference>
<gene>
    <name evidence="3" type="ordered locus">CNA03370</name>
</gene>
<dbReference type="VEuPathDB" id="FungiDB:CNA03370"/>
<feature type="region of interest" description="Disordered" evidence="2">
    <location>
        <begin position="500"/>
        <end position="532"/>
    </location>
</feature>
<accession>Q560B6</accession>
<dbReference type="RefSeq" id="XP_024512055.1">
    <property type="nucleotide sequence ID" value="XM_024656235.1"/>
</dbReference>
<reference evidence="3 4" key="1">
    <citation type="journal article" date="2005" name="Science">
        <title>The genome of the basidiomycetous yeast and human pathogen Cryptococcus neoformans.</title>
        <authorList>
            <person name="Loftus B.J."/>
            <person name="Fung E."/>
            <person name="Roncaglia P."/>
            <person name="Rowley D."/>
            <person name="Amedeo P."/>
            <person name="Bruno D."/>
            <person name="Vamathevan J."/>
            <person name="Miranda M."/>
            <person name="Anderson I.J."/>
            <person name="Fraser J.A."/>
            <person name="Allen J.E."/>
            <person name="Bosdet I.E."/>
            <person name="Brent M.R."/>
            <person name="Chiu R."/>
            <person name="Doering T.L."/>
            <person name="Donlin M.J."/>
            <person name="D'Souza C.A."/>
            <person name="Fox D.S."/>
            <person name="Grinberg V."/>
            <person name="Fu J."/>
            <person name="Fukushima M."/>
            <person name="Haas B.J."/>
            <person name="Huang J.C."/>
            <person name="Janbon G."/>
            <person name="Jones S.J."/>
            <person name="Koo H.L."/>
            <person name="Krzywinski M.I."/>
            <person name="Kwon-Chung J.K."/>
            <person name="Lengeler K.B."/>
            <person name="Maiti R."/>
            <person name="Marra M.A."/>
            <person name="Marra R.E."/>
            <person name="Mathewson C.A."/>
            <person name="Mitchell T.G."/>
            <person name="Pertea M."/>
            <person name="Riggs F.R."/>
            <person name="Salzberg S.L."/>
            <person name="Schein J.E."/>
            <person name="Shvartsbeyn A."/>
            <person name="Shin H."/>
            <person name="Shumway M."/>
            <person name="Specht C.A."/>
            <person name="Suh B.B."/>
            <person name="Tenney A."/>
            <person name="Utterback T.R."/>
            <person name="Wickes B.L."/>
            <person name="Wortman J.R."/>
            <person name="Wye N.H."/>
            <person name="Kronstad J.W."/>
            <person name="Lodge J.K."/>
            <person name="Heitman J."/>
            <person name="Davis R.W."/>
            <person name="Fraser C.M."/>
            <person name="Hyman R.W."/>
        </authorList>
    </citation>
    <scope>NUCLEOTIDE SEQUENCE [LARGE SCALE GENOMIC DNA]</scope>
    <source>
        <strain evidence="4">JEC21 / ATCC MYA-565</strain>
    </source>
</reference>
<dbReference type="HOGENOM" id="CLU_411036_0_0_1"/>
<feature type="region of interest" description="Disordered" evidence="2">
    <location>
        <begin position="398"/>
        <end position="418"/>
    </location>
</feature>
<dbReference type="PANTHER" id="PTHR38120">
    <property type="entry name" value="EXPRESSED PROTEIN"/>
    <property type="match status" value="1"/>
</dbReference>
<keyword evidence="4" id="KW-1185">Reference proteome</keyword>
<dbReference type="InParanoid" id="Q5KPB9"/>
<evidence type="ECO:0000256" key="1">
    <source>
        <dbReference type="SAM" id="Coils"/>
    </source>
</evidence>
<dbReference type="AlphaFoldDB" id="Q5KPB9"/>
<evidence type="ECO:0000256" key="2">
    <source>
        <dbReference type="SAM" id="MobiDB-lite"/>
    </source>
</evidence>
<feature type="coiled-coil region" evidence="1">
    <location>
        <begin position="317"/>
        <end position="344"/>
    </location>
</feature>